<evidence type="ECO:0000313" key="2">
    <source>
        <dbReference type="Proteomes" id="UP000525298"/>
    </source>
</evidence>
<keyword evidence="2" id="KW-1185">Reference proteome</keyword>
<sequence>MKTAKQRIEPLIKVDLLVSAGKRPSGTEVMDPEPVGFIFGIGKAGLTPLERKIEGRYADEHLSMEISKSAIPDFFGHIFPFPLRLKIALDPFYLNLKIVSVAPADAREVVRAMAEITACSGCDCGCGGHF</sequence>
<gene>
    <name evidence="1" type="ORF">HNR65_000080</name>
</gene>
<proteinExistence type="predicted"/>
<reference evidence="1 2" key="1">
    <citation type="submission" date="2020-07" db="EMBL/GenBank/DDBJ databases">
        <title>Genomic Encyclopedia of Type Strains, Phase IV (KMG-IV): sequencing the most valuable type-strain genomes for metagenomic binning, comparative biology and taxonomic classification.</title>
        <authorList>
            <person name="Goeker M."/>
        </authorList>
    </citation>
    <scope>NUCLEOTIDE SEQUENCE [LARGE SCALE GENOMIC DNA]</scope>
    <source>
        <strain evidence="1 2">DSM 17721</strain>
    </source>
</reference>
<dbReference type="EMBL" id="JACDUS010000001">
    <property type="protein sequence ID" value="MBA2879773.1"/>
    <property type="molecule type" value="Genomic_DNA"/>
</dbReference>
<dbReference type="Proteomes" id="UP000525298">
    <property type="component" value="Unassembled WGS sequence"/>
</dbReference>
<evidence type="ECO:0000313" key="1">
    <source>
        <dbReference type="EMBL" id="MBA2879773.1"/>
    </source>
</evidence>
<dbReference type="AlphaFoldDB" id="A0A7W0C620"/>
<comment type="caution">
    <text evidence="1">The sequence shown here is derived from an EMBL/GenBank/DDBJ whole genome shotgun (WGS) entry which is preliminary data.</text>
</comment>
<dbReference type="RefSeq" id="WP_181549472.1">
    <property type="nucleotide sequence ID" value="NZ_JACDUS010000001.1"/>
</dbReference>
<protein>
    <submittedName>
        <fullName evidence="1">Uncharacterized protein</fullName>
    </submittedName>
</protein>
<accession>A0A7W0C620</accession>
<name>A0A7W0C620_9BACT</name>
<organism evidence="1 2">
    <name type="scientific">Desulfosalsimonas propionicica</name>
    <dbReference type="NCBI Taxonomy" id="332175"/>
    <lineage>
        <taxon>Bacteria</taxon>
        <taxon>Pseudomonadati</taxon>
        <taxon>Thermodesulfobacteriota</taxon>
        <taxon>Desulfobacteria</taxon>
        <taxon>Desulfobacterales</taxon>
        <taxon>Desulfosalsimonadaceae</taxon>
        <taxon>Desulfosalsimonas</taxon>
    </lineage>
</organism>